<dbReference type="WBParaSite" id="ASIM_0000850701-mRNA-1">
    <property type="protein sequence ID" value="ASIM_0000850701-mRNA-1"/>
    <property type="gene ID" value="ASIM_0000850701"/>
</dbReference>
<proteinExistence type="predicted"/>
<dbReference type="OrthoDB" id="442860at2759"/>
<keyword evidence="2" id="KW-1185">Reference proteome</keyword>
<reference evidence="1 2" key="2">
    <citation type="submission" date="2018-11" db="EMBL/GenBank/DDBJ databases">
        <authorList>
            <consortium name="Pathogen Informatics"/>
        </authorList>
    </citation>
    <scope>NUCLEOTIDE SEQUENCE [LARGE SCALE GENOMIC DNA]</scope>
</reference>
<dbReference type="Proteomes" id="UP000267096">
    <property type="component" value="Unassembled WGS sequence"/>
</dbReference>
<dbReference type="EMBL" id="UYRR01021902">
    <property type="protein sequence ID" value="VDK31191.1"/>
    <property type="molecule type" value="Genomic_DNA"/>
</dbReference>
<sequence>MSRFKDYGPRVNFKHQKVKTDRFLGMPEYADLILDKMIKAAP</sequence>
<evidence type="ECO:0000313" key="2">
    <source>
        <dbReference type="Proteomes" id="UP000267096"/>
    </source>
</evidence>
<organism evidence="3">
    <name type="scientific">Anisakis simplex</name>
    <name type="common">Herring worm</name>
    <dbReference type="NCBI Taxonomy" id="6269"/>
    <lineage>
        <taxon>Eukaryota</taxon>
        <taxon>Metazoa</taxon>
        <taxon>Ecdysozoa</taxon>
        <taxon>Nematoda</taxon>
        <taxon>Chromadorea</taxon>
        <taxon>Rhabditida</taxon>
        <taxon>Spirurina</taxon>
        <taxon>Ascaridomorpha</taxon>
        <taxon>Ascaridoidea</taxon>
        <taxon>Anisakidae</taxon>
        <taxon>Anisakis</taxon>
        <taxon>Anisakis simplex complex</taxon>
    </lineage>
</organism>
<evidence type="ECO:0000313" key="3">
    <source>
        <dbReference type="WBParaSite" id="ASIM_0000850701-mRNA-1"/>
    </source>
</evidence>
<evidence type="ECO:0000313" key="1">
    <source>
        <dbReference type="EMBL" id="VDK31191.1"/>
    </source>
</evidence>
<protein>
    <submittedName>
        <fullName evidence="3">30S ribosomal protein S7</fullName>
    </submittedName>
</protein>
<name>A0A0M3JLH6_ANISI</name>
<accession>A0A0M3JLH6</accession>
<dbReference type="AlphaFoldDB" id="A0A0M3JLH6"/>
<gene>
    <name evidence="1" type="ORF">ASIM_LOCUS8254</name>
</gene>
<reference evidence="3" key="1">
    <citation type="submission" date="2017-02" db="UniProtKB">
        <authorList>
            <consortium name="WormBaseParasite"/>
        </authorList>
    </citation>
    <scope>IDENTIFICATION</scope>
</reference>